<dbReference type="Gene3D" id="3.30.930.10">
    <property type="entry name" value="Bira Bifunctional Protein, Domain 2"/>
    <property type="match status" value="1"/>
</dbReference>
<feature type="repeat" description="TPR" evidence="11">
    <location>
        <begin position="539"/>
        <end position="572"/>
    </location>
</feature>
<evidence type="ECO:0000256" key="2">
    <source>
        <dbReference type="ARBA" id="ARBA00012840"/>
    </source>
</evidence>
<evidence type="ECO:0000256" key="6">
    <source>
        <dbReference type="ARBA" id="ARBA00022803"/>
    </source>
</evidence>
<evidence type="ECO:0000256" key="11">
    <source>
        <dbReference type="PROSITE-ProRule" id="PRU00339"/>
    </source>
</evidence>
<dbReference type="PROSITE" id="PS50862">
    <property type="entry name" value="AA_TRNA_LIGASE_II"/>
    <property type="match status" value="1"/>
</dbReference>
<dbReference type="InterPro" id="IPR019734">
    <property type="entry name" value="TPR_rpt"/>
</dbReference>
<keyword evidence="7" id="KW-0067">ATP-binding</keyword>
<evidence type="ECO:0000256" key="3">
    <source>
        <dbReference type="ARBA" id="ARBA00022598"/>
    </source>
</evidence>
<keyword evidence="6 11" id="KW-0802">TPR repeat</keyword>
<dbReference type="Gene3D" id="1.25.40.10">
    <property type="entry name" value="Tetratricopeptide repeat domain"/>
    <property type="match status" value="1"/>
</dbReference>
<comment type="similarity">
    <text evidence="1">Belongs to the class-II aminoacyl-tRNA synthetase family. Type-1 seryl-tRNA synthetase subfamily.</text>
</comment>
<keyword evidence="5" id="KW-0547">Nucleotide-binding</keyword>
<comment type="similarity">
    <text evidence="9">Belongs to the TTC27 family.</text>
</comment>
<dbReference type="InterPro" id="IPR011990">
    <property type="entry name" value="TPR-like_helical_dom_sf"/>
</dbReference>
<dbReference type="GO" id="GO:0004828">
    <property type="term" value="F:serine-tRNA ligase activity"/>
    <property type="evidence" value="ECO:0007669"/>
    <property type="project" value="UniProtKB-EC"/>
</dbReference>
<evidence type="ECO:0000256" key="4">
    <source>
        <dbReference type="ARBA" id="ARBA00022737"/>
    </source>
</evidence>
<evidence type="ECO:0000256" key="7">
    <source>
        <dbReference type="ARBA" id="ARBA00022840"/>
    </source>
</evidence>
<name>G7YVJ1_CLOSI</name>
<dbReference type="InterPro" id="IPR002317">
    <property type="entry name" value="Ser-tRNA-ligase_type_1"/>
</dbReference>
<dbReference type="EC" id="6.1.1.11" evidence="2"/>
<evidence type="ECO:0000256" key="10">
    <source>
        <dbReference type="ARBA" id="ARBA00031113"/>
    </source>
</evidence>
<reference evidence="13" key="1">
    <citation type="journal article" date="2011" name="Genome Biol.">
        <title>The draft genome of the carcinogenic human liver fluke Clonorchis sinensis.</title>
        <authorList>
            <person name="Wang X."/>
            <person name="Chen W."/>
            <person name="Huang Y."/>
            <person name="Sun J."/>
            <person name="Men J."/>
            <person name="Liu H."/>
            <person name="Luo F."/>
            <person name="Guo L."/>
            <person name="Lv X."/>
            <person name="Deng C."/>
            <person name="Zhou C."/>
            <person name="Fan Y."/>
            <person name="Li X."/>
            <person name="Huang L."/>
            <person name="Hu Y."/>
            <person name="Liang C."/>
            <person name="Hu X."/>
            <person name="Xu J."/>
            <person name="Yu X."/>
        </authorList>
    </citation>
    <scope>NUCLEOTIDE SEQUENCE [LARGE SCALE GENOMIC DNA]</scope>
    <source>
        <strain evidence="13">Henan</strain>
    </source>
</reference>
<keyword evidence="3" id="KW-0436">Ligase</keyword>
<proteinExistence type="inferred from homology"/>
<dbReference type="SUPFAM" id="SSF55681">
    <property type="entry name" value="Class II aaRS and biotin synthetases"/>
    <property type="match status" value="1"/>
</dbReference>
<evidence type="ECO:0000313" key="13">
    <source>
        <dbReference type="EMBL" id="GAA56971.1"/>
    </source>
</evidence>
<dbReference type="Proteomes" id="UP000008909">
    <property type="component" value="Unassembled WGS sequence"/>
</dbReference>
<keyword evidence="4" id="KW-0677">Repeat</keyword>
<protein>
    <recommendedName>
        <fullName evidence="2">serine--tRNA ligase</fullName>
        <ecNumber evidence="2">6.1.1.11</ecNumber>
    </recommendedName>
    <alternativeName>
        <fullName evidence="10">Seryl-tRNA synthetase</fullName>
    </alternativeName>
</protein>
<reference key="2">
    <citation type="submission" date="2011-10" db="EMBL/GenBank/DDBJ databases">
        <title>The genome and transcriptome sequence of Clonorchis sinensis provide insights into the carcinogenic liver fluke.</title>
        <authorList>
            <person name="Wang X."/>
            <person name="Huang Y."/>
            <person name="Chen W."/>
            <person name="Liu H."/>
            <person name="Guo L."/>
            <person name="Chen Y."/>
            <person name="Luo F."/>
            <person name="Zhou W."/>
            <person name="Sun J."/>
            <person name="Mao Q."/>
            <person name="Liang P."/>
            <person name="Zhou C."/>
            <person name="Tian Y."/>
            <person name="Men J."/>
            <person name="Lv X."/>
            <person name="Huang L."/>
            <person name="Zhou J."/>
            <person name="Hu Y."/>
            <person name="Li R."/>
            <person name="Zhang F."/>
            <person name="Lei H."/>
            <person name="Li X."/>
            <person name="Hu X."/>
            <person name="Liang C."/>
            <person name="Xu J."/>
            <person name="Wu Z."/>
            <person name="Yu X."/>
        </authorList>
    </citation>
    <scope>NUCLEOTIDE SEQUENCE</scope>
    <source>
        <strain>Henan</strain>
    </source>
</reference>
<evidence type="ECO:0000259" key="12">
    <source>
        <dbReference type="PROSITE" id="PS50862"/>
    </source>
</evidence>
<dbReference type="InterPro" id="IPR002314">
    <property type="entry name" value="aa-tRNA-synt_IIb"/>
</dbReference>
<dbReference type="SUPFAM" id="SSF48452">
    <property type="entry name" value="TPR-like"/>
    <property type="match status" value="2"/>
</dbReference>
<dbReference type="Pfam" id="PF07719">
    <property type="entry name" value="TPR_2"/>
    <property type="match status" value="1"/>
</dbReference>
<dbReference type="GO" id="GO:0006434">
    <property type="term" value="P:seryl-tRNA aminoacylation"/>
    <property type="evidence" value="ECO:0007669"/>
    <property type="project" value="InterPro"/>
</dbReference>
<dbReference type="SMART" id="SM00028">
    <property type="entry name" value="TPR"/>
    <property type="match status" value="5"/>
</dbReference>
<dbReference type="InterPro" id="IPR006195">
    <property type="entry name" value="aa-tRNA-synth_II"/>
</dbReference>
<dbReference type="PRINTS" id="PR00981">
    <property type="entry name" value="TRNASYNTHSER"/>
</dbReference>
<dbReference type="InterPro" id="IPR013105">
    <property type="entry name" value="TPR_2"/>
</dbReference>
<keyword evidence="14" id="KW-1185">Reference proteome</keyword>
<dbReference type="InterPro" id="IPR045864">
    <property type="entry name" value="aa-tRNA-synth_II/BPL/LPL"/>
</dbReference>
<evidence type="ECO:0000256" key="8">
    <source>
        <dbReference type="ARBA" id="ARBA00023146"/>
    </source>
</evidence>
<dbReference type="Pfam" id="PF13181">
    <property type="entry name" value="TPR_8"/>
    <property type="match status" value="1"/>
</dbReference>
<gene>
    <name evidence="13" type="ORF">CLF_111916</name>
</gene>
<evidence type="ECO:0000256" key="9">
    <source>
        <dbReference type="ARBA" id="ARBA00024020"/>
    </source>
</evidence>
<evidence type="ECO:0000256" key="5">
    <source>
        <dbReference type="ARBA" id="ARBA00022741"/>
    </source>
</evidence>
<dbReference type="Pfam" id="PF00587">
    <property type="entry name" value="tRNA-synt_2b"/>
    <property type="match status" value="1"/>
</dbReference>
<dbReference type="PANTHER" id="PTHR16193:SF0">
    <property type="entry name" value="TETRATRICOPEPTIDE REPEAT PROTEIN 27"/>
    <property type="match status" value="1"/>
</dbReference>
<feature type="domain" description="Aminoacyl-transfer RNA synthetases class-II family profile" evidence="12">
    <location>
        <begin position="1046"/>
        <end position="1272"/>
    </location>
</feature>
<dbReference type="PROSITE" id="PS50005">
    <property type="entry name" value="TPR"/>
    <property type="match status" value="1"/>
</dbReference>
<accession>G7YVJ1</accession>
<dbReference type="GO" id="GO:0005524">
    <property type="term" value="F:ATP binding"/>
    <property type="evidence" value="ECO:0007669"/>
    <property type="project" value="UniProtKB-KW"/>
</dbReference>
<evidence type="ECO:0000256" key="1">
    <source>
        <dbReference type="ARBA" id="ARBA00010728"/>
    </source>
</evidence>
<sequence>MKLHLGLPLLTVDWCSDWSFRVRTTDFPVIRISRMQQDLLPKIWAILSEIDVTKTSADDLCNFLLERSISVLAFLDVLLNCFIRANFLGGHSDQGEDVDNLKQLDSEALICLICEGENPFQKAKHLGLFWLCKRLSLRMCEVSRHLLFPYLLTALKCVYLHQYLLGQERSAQLDAESQHLLELEITAVDSIPSEDLTTFYLLASYLSVFYYRYKMADEYSTRCSKHLHLSLQLSGGLAKRTRFQSTNVSQLWIKADRSVESEYTFPDHPPALPKFVSLDDDTLLNAVVFCEDVKNQFHVLTLEEQSLVLLLCDLHRLAYPNDEITNEQRLVYLNTILQQAYPDSKDTPVAHAPFSCWPLATEALFRRSLLEHTSVRRSERALSQLEELVNQFDRTDPPVADRAIEHFFLARMPSVWVLQAEQARLLKKMGCFKSALDIFLRWNQWSDIIDCYTHLNKREKAEEVIREQLAAGDQSPELYCALGDVTNNREHYLTAWEVSGHRSARAMRSLAVVYMYVDKDYEKAMECFEKSLSINNLQVALWFTYGCCCLQARNYPKAEVAFRRCVQLDPENFEAWNNCASAAVLRGKKDVALQLLKEACKHNFENWRIWENISIISADVGAFGDTIQACHRLLDLREKYSDAEILGVLSKAVVEDVPSTTGTSAGSLRPKVLELFGRVTSVTSNNAEIWKEYAILLLGEKPSPKTTTFQKAVKNLQTAHRCRVQPKEGSWQQSPDKRREVVQGLQLWAKTLFEADSITANGDGPSDSSADLDHIGQSTFIKSSFASLRLSLISVKGALKIIEDSTLDEEVQVRYKAYLSAMACTNSMMLGKAELLRYFHMEWGGSTYVLARVNDSDECDNQFTGFPPGHRTVVYGVRRWSYYSPPFARSLTSGLGALRPFQPPFVLGQLTDQAFVEQMRANLAARNSLLDMDHLLNLHKRYSSGENSVYTELMNLISQLPNSTHPLTPVGDPSNAKQIYLHGRRLEVDWKPKDAVTLSTEMVPIGPSVSTPDSLDVFHPTPHLRVRNTTLGTGLRTYYFSGPLAKIEDALTELTLERLAQAGFALISVPDILPEPVIEACGFPTKGLRSQVYKLFSSEDMTYCLSGTAEMGLASFCAGRTFTAEDQSSDPNTSFAVGLCAVSRCFRQEAPHQEAPLYRVHQFTKVEMFGLTPPDMSASDAFFNKILKFQICLFADLGLHFRVLEMPTSELGNSAHRKVDIEAWMPGENMYGEISSTSSCLDYQSKRLNIRWISPTGEQQNAYTVSIEMGSEHSRLGGQCDHHSNNASEIAVYFTEGIYW</sequence>
<keyword evidence="8" id="KW-0030">Aminoacyl-tRNA synthetase</keyword>
<evidence type="ECO:0000313" key="14">
    <source>
        <dbReference type="Proteomes" id="UP000008909"/>
    </source>
</evidence>
<dbReference type="InterPro" id="IPR044244">
    <property type="entry name" value="TTC27/Emw1"/>
</dbReference>
<organism evidence="13 14">
    <name type="scientific">Clonorchis sinensis</name>
    <name type="common">Chinese liver fluke</name>
    <dbReference type="NCBI Taxonomy" id="79923"/>
    <lineage>
        <taxon>Eukaryota</taxon>
        <taxon>Metazoa</taxon>
        <taxon>Spiralia</taxon>
        <taxon>Lophotrochozoa</taxon>
        <taxon>Platyhelminthes</taxon>
        <taxon>Trematoda</taxon>
        <taxon>Digenea</taxon>
        <taxon>Opisthorchiida</taxon>
        <taxon>Opisthorchiata</taxon>
        <taxon>Opisthorchiidae</taxon>
        <taxon>Clonorchis</taxon>
    </lineage>
</organism>
<dbReference type="PANTHER" id="PTHR16193">
    <property type="entry name" value="TETRATRICOPEPTIDE REPEAT PROTEIN 27"/>
    <property type="match status" value="1"/>
</dbReference>
<dbReference type="EMBL" id="DF144472">
    <property type="protein sequence ID" value="GAA56971.1"/>
    <property type="molecule type" value="Genomic_DNA"/>
</dbReference>